<evidence type="ECO:0000313" key="2">
    <source>
        <dbReference type="Proteomes" id="UP000659388"/>
    </source>
</evidence>
<protein>
    <submittedName>
        <fullName evidence="1">Uncharacterized protein</fullName>
    </submittedName>
</protein>
<gene>
    <name evidence="1" type="ORF">JL102_07190</name>
</gene>
<proteinExistence type="predicted"/>
<dbReference type="AlphaFoldDB" id="A0A937F7W0"/>
<reference evidence="1" key="1">
    <citation type="submission" date="2021-01" db="EMBL/GenBank/DDBJ databases">
        <title>Fulvivirga kasyanovii gen. nov., sp nov., a novel member of the phylum Bacteroidetes isolated from seawater in a mussel farm.</title>
        <authorList>
            <person name="Zhao L.-H."/>
            <person name="Wang Z.-J."/>
        </authorList>
    </citation>
    <scope>NUCLEOTIDE SEQUENCE</scope>
    <source>
        <strain evidence="1">2943</strain>
    </source>
</reference>
<dbReference type="Proteomes" id="UP000659388">
    <property type="component" value="Unassembled WGS sequence"/>
</dbReference>
<name>A0A937F7W0_9BACT</name>
<dbReference type="RefSeq" id="WP_202243583.1">
    <property type="nucleotide sequence ID" value="NZ_JAESIY010000003.1"/>
</dbReference>
<organism evidence="1 2">
    <name type="scientific">Fulvivirga sediminis</name>
    <dbReference type="NCBI Taxonomy" id="2803949"/>
    <lineage>
        <taxon>Bacteria</taxon>
        <taxon>Pseudomonadati</taxon>
        <taxon>Bacteroidota</taxon>
        <taxon>Cytophagia</taxon>
        <taxon>Cytophagales</taxon>
        <taxon>Fulvivirgaceae</taxon>
        <taxon>Fulvivirga</taxon>
    </lineage>
</organism>
<dbReference type="EMBL" id="JAESIY010000003">
    <property type="protein sequence ID" value="MBL3655909.1"/>
    <property type="molecule type" value="Genomic_DNA"/>
</dbReference>
<evidence type="ECO:0000313" key="1">
    <source>
        <dbReference type="EMBL" id="MBL3655909.1"/>
    </source>
</evidence>
<comment type="caution">
    <text evidence="1">The sequence shown here is derived from an EMBL/GenBank/DDBJ whole genome shotgun (WGS) entry which is preliminary data.</text>
</comment>
<keyword evidence="2" id="KW-1185">Reference proteome</keyword>
<accession>A0A937F7W0</accession>
<sequence>MVGSTIIKVDDASAVSDMTFDDIMESALLPKVELDVLLTLDFEIMASDVEERWSGGQPLLFDADGGFVILPIKETGLKAIISNKDEEMEAERRDDLEKLAEFVSNHGFKNLYEASTF</sequence>